<accession>A0A1G6BW89</accession>
<keyword evidence="2" id="KW-1185">Reference proteome</keyword>
<sequence>MPSVFVEVSEMAITAGRKYVVCMQQLCIIWGGSDVYMPWLTS</sequence>
<dbReference type="EMBL" id="FMXO01000006">
    <property type="protein sequence ID" value="SDB24882.1"/>
    <property type="molecule type" value="Genomic_DNA"/>
</dbReference>
<name>A0A1G6BW89_9BACT</name>
<dbReference type="STRING" id="617002.SAMN05660653_01166"/>
<protein>
    <submittedName>
        <fullName evidence="1">Uncharacterized protein</fullName>
    </submittedName>
</protein>
<evidence type="ECO:0000313" key="2">
    <source>
        <dbReference type="Proteomes" id="UP000198771"/>
    </source>
</evidence>
<dbReference type="Proteomes" id="UP000198771">
    <property type="component" value="Unassembled WGS sequence"/>
</dbReference>
<dbReference type="AlphaFoldDB" id="A0A1G6BW89"/>
<organism evidence="1 2">
    <name type="scientific">Desulfonatronum thiosulfatophilum</name>
    <dbReference type="NCBI Taxonomy" id="617002"/>
    <lineage>
        <taxon>Bacteria</taxon>
        <taxon>Pseudomonadati</taxon>
        <taxon>Thermodesulfobacteriota</taxon>
        <taxon>Desulfovibrionia</taxon>
        <taxon>Desulfovibrionales</taxon>
        <taxon>Desulfonatronaceae</taxon>
        <taxon>Desulfonatronum</taxon>
    </lineage>
</organism>
<reference evidence="1 2" key="1">
    <citation type="submission" date="2016-10" db="EMBL/GenBank/DDBJ databases">
        <authorList>
            <person name="de Groot N.N."/>
        </authorList>
    </citation>
    <scope>NUCLEOTIDE SEQUENCE [LARGE SCALE GENOMIC DNA]</scope>
    <source>
        <strain evidence="1 2">ASO4-2</strain>
    </source>
</reference>
<gene>
    <name evidence="1" type="ORF">SAMN05660653_01166</name>
</gene>
<proteinExistence type="predicted"/>
<evidence type="ECO:0000313" key="1">
    <source>
        <dbReference type="EMBL" id="SDB24882.1"/>
    </source>
</evidence>